<evidence type="ECO:0000313" key="4">
    <source>
        <dbReference type="Proteomes" id="UP000250070"/>
    </source>
</evidence>
<dbReference type="Proteomes" id="UP000250070">
    <property type="component" value="Unassembled WGS sequence"/>
</dbReference>
<dbReference type="EMBL" id="UATM01000032">
    <property type="protein sequence ID" value="SPY48831.1"/>
    <property type="molecule type" value="Genomic_DNA"/>
</dbReference>
<feature type="transmembrane region" description="Helical" evidence="2">
    <location>
        <begin position="21"/>
        <end position="40"/>
    </location>
</feature>
<dbReference type="OrthoDB" id="1699034at2"/>
<keyword evidence="2" id="KW-1133">Transmembrane helix</keyword>
<evidence type="ECO:0000256" key="1">
    <source>
        <dbReference type="SAM" id="MobiDB-lite"/>
    </source>
</evidence>
<feature type="compositionally biased region" description="Basic and acidic residues" evidence="1">
    <location>
        <begin position="168"/>
        <end position="187"/>
    </location>
</feature>
<evidence type="ECO:0000313" key="3">
    <source>
        <dbReference type="EMBL" id="SPY48831.1"/>
    </source>
</evidence>
<gene>
    <name evidence="3" type="ORF">NCTC13076_01921</name>
</gene>
<dbReference type="GeneID" id="83861611"/>
<feature type="region of interest" description="Disordered" evidence="1">
    <location>
        <begin position="168"/>
        <end position="192"/>
    </location>
</feature>
<proteinExistence type="predicted"/>
<dbReference type="RefSeq" id="WP_112890389.1">
    <property type="nucleotide sequence ID" value="NZ_CP068103.1"/>
</dbReference>
<dbReference type="AlphaFoldDB" id="A0A2X1YMQ3"/>
<accession>A0A2X1YMQ3</accession>
<keyword evidence="2" id="KW-0812">Transmembrane</keyword>
<protein>
    <submittedName>
        <fullName evidence="3">Uncharacterized protein</fullName>
    </submittedName>
</protein>
<name>A0A2X1YMQ3_9FIRM</name>
<reference evidence="3 4" key="1">
    <citation type="submission" date="2018-06" db="EMBL/GenBank/DDBJ databases">
        <authorList>
            <consortium name="Pathogen Informatics"/>
            <person name="Doyle S."/>
        </authorList>
    </citation>
    <scope>NUCLEOTIDE SEQUENCE [LARGE SCALE GENOMIC DNA]</scope>
    <source>
        <strain evidence="3 4">NCTC13076</strain>
    </source>
</reference>
<organism evidence="3 4">
    <name type="scientific">Peptoniphilus harei</name>
    <dbReference type="NCBI Taxonomy" id="54005"/>
    <lineage>
        <taxon>Bacteria</taxon>
        <taxon>Bacillati</taxon>
        <taxon>Bacillota</taxon>
        <taxon>Tissierellia</taxon>
        <taxon>Tissierellales</taxon>
        <taxon>Peptoniphilaceae</taxon>
        <taxon>Peptoniphilus</taxon>
    </lineage>
</organism>
<sequence>MDIYDIFCKKIGYRKLSKREKILSSLLILLLIEFLFYNFLLKNEVQSTSEASLKDNMPVIEEEFTYKGFRDFSQDKLEKIAKESNISKDNFSKESQSDIESLIIKGSVNSNNLNKIENLINYYGYSSIDLTRSDEGNFNYRLKAEKPSKAIYYSDLKKAYFGENKQIEEKKSEDKEKQDVTKEKNSEKITNTKKNIQLKNKKQSNIKNIAKNQKQIKGHEETIKNLDKNSISAKPLNLSDSIKSESIFEQDKTKSNEEGLKFIESDNIKLDYYPEDGITSVFASKKDLNDKVKLGVDRHCNGLSFSIYLPKKSFREMGTINIAGENLPFSGEILENQWTRINLAQDDISYIYFIAEEDEDLLLFLKEVDYYEEEQSLYPN</sequence>
<evidence type="ECO:0000256" key="2">
    <source>
        <dbReference type="SAM" id="Phobius"/>
    </source>
</evidence>
<keyword evidence="2" id="KW-0472">Membrane</keyword>